<feature type="transmembrane region" description="Helical" evidence="7">
    <location>
        <begin position="391"/>
        <end position="410"/>
    </location>
</feature>
<feature type="transmembrane region" description="Helical" evidence="7">
    <location>
        <begin position="417"/>
        <end position="435"/>
    </location>
</feature>
<evidence type="ECO:0000256" key="6">
    <source>
        <dbReference type="ARBA" id="ARBA00023136"/>
    </source>
</evidence>
<dbReference type="GO" id="GO:0005886">
    <property type="term" value="C:plasma membrane"/>
    <property type="evidence" value="ECO:0007669"/>
    <property type="project" value="UniProtKB-SubCell"/>
</dbReference>
<feature type="transmembrane region" description="Helical" evidence="7">
    <location>
        <begin position="143"/>
        <end position="161"/>
    </location>
</feature>
<feature type="transmembrane region" description="Helical" evidence="7">
    <location>
        <begin position="218"/>
        <end position="240"/>
    </location>
</feature>
<dbReference type="GO" id="GO:0015109">
    <property type="term" value="F:chromate transmembrane transporter activity"/>
    <property type="evidence" value="ECO:0007669"/>
    <property type="project" value="InterPro"/>
</dbReference>
<evidence type="ECO:0000256" key="7">
    <source>
        <dbReference type="SAM" id="Phobius"/>
    </source>
</evidence>
<feature type="transmembrane region" description="Helical" evidence="7">
    <location>
        <begin position="326"/>
        <end position="352"/>
    </location>
</feature>
<feature type="transmembrane region" description="Helical" evidence="7">
    <location>
        <begin position="364"/>
        <end position="385"/>
    </location>
</feature>
<keyword evidence="3" id="KW-1003">Cell membrane</keyword>
<dbReference type="OrthoDB" id="8969999at2"/>
<keyword evidence="9" id="KW-1185">Reference proteome</keyword>
<dbReference type="Proteomes" id="UP000267049">
    <property type="component" value="Unassembled WGS sequence"/>
</dbReference>
<dbReference type="PIRSF" id="PIRSF004810">
    <property type="entry name" value="ChrA"/>
    <property type="match status" value="1"/>
</dbReference>
<keyword evidence="6 7" id="KW-0472">Membrane</keyword>
<comment type="caution">
    <text evidence="8">The sequence shown here is derived from an EMBL/GenBank/DDBJ whole genome shotgun (WGS) entry which is preliminary data.</text>
</comment>
<feature type="transmembrane region" description="Helical" evidence="7">
    <location>
        <begin position="293"/>
        <end position="314"/>
    </location>
</feature>
<feature type="transmembrane region" description="Helical" evidence="7">
    <location>
        <begin position="167"/>
        <end position="184"/>
    </location>
</feature>
<dbReference type="PANTHER" id="PTHR33567:SF3">
    <property type="entry name" value="CHROMATE ION TRANSPORTER (EUROFUNG)"/>
    <property type="match status" value="1"/>
</dbReference>
<dbReference type="Pfam" id="PF02417">
    <property type="entry name" value="Chromate_transp"/>
    <property type="match status" value="2"/>
</dbReference>
<evidence type="ECO:0000256" key="1">
    <source>
        <dbReference type="ARBA" id="ARBA00004651"/>
    </source>
</evidence>
<feature type="transmembrane region" description="Helical" evidence="7">
    <location>
        <begin position="115"/>
        <end position="136"/>
    </location>
</feature>
<evidence type="ECO:0000313" key="9">
    <source>
        <dbReference type="Proteomes" id="UP000267049"/>
    </source>
</evidence>
<dbReference type="PANTHER" id="PTHR33567">
    <property type="entry name" value="CHROMATE ION TRANSPORTER (EUROFUNG)"/>
    <property type="match status" value="1"/>
</dbReference>
<accession>A0A3M8SYR3</accession>
<gene>
    <name evidence="8" type="primary">chrA</name>
    <name evidence="8" type="ORF">EER27_02870</name>
</gene>
<comment type="subcellular location">
    <subcellularLocation>
        <location evidence="1">Cell membrane</location>
        <topology evidence="1">Multi-pass membrane protein</topology>
    </subcellularLocation>
</comment>
<evidence type="ECO:0000313" key="8">
    <source>
        <dbReference type="EMBL" id="RNF86558.1"/>
    </source>
</evidence>
<reference evidence="8 9" key="1">
    <citation type="submission" date="2018-11" db="EMBL/GenBank/DDBJ databases">
        <title>Lysobacter cryohumiis sp. nov., isolated from soil in the Tianshan Mountains, Xinjiang, China.</title>
        <authorList>
            <person name="Luo Y."/>
            <person name="Sheng H."/>
        </authorList>
    </citation>
    <scope>NUCLEOTIDE SEQUENCE [LARGE SCALE GENOMIC DNA]</scope>
    <source>
        <strain evidence="8 9">ZS60</strain>
    </source>
</reference>
<dbReference type="InterPro" id="IPR003370">
    <property type="entry name" value="Chromate_transpt"/>
</dbReference>
<dbReference type="EMBL" id="RIBS01000001">
    <property type="protein sequence ID" value="RNF86558.1"/>
    <property type="molecule type" value="Genomic_DNA"/>
</dbReference>
<comment type="similarity">
    <text evidence="2">Belongs to the chromate ion transporter (CHR) (TC 2.A.51) family.</text>
</comment>
<evidence type="ECO:0000256" key="5">
    <source>
        <dbReference type="ARBA" id="ARBA00022989"/>
    </source>
</evidence>
<organism evidence="8 9">
    <name type="scientific">Montanilutibacter psychrotolerans</name>
    <dbReference type="NCBI Taxonomy" id="1327343"/>
    <lineage>
        <taxon>Bacteria</taxon>
        <taxon>Pseudomonadati</taxon>
        <taxon>Pseudomonadota</taxon>
        <taxon>Gammaproteobacteria</taxon>
        <taxon>Lysobacterales</taxon>
        <taxon>Lysobacteraceae</taxon>
        <taxon>Montanilutibacter</taxon>
    </lineage>
</organism>
<feature type="transmembrane region" description="Helical" evidence="7">
    <location>
        <begin position="17"/>
        <end position="37"/>
    </location>
</feature>
<dbReference type="AlphaFoldDB" id="A0A3M8SYR3"/>
<proteinExistence type="inferred from homology"/>
<evidence type="ECO:0000256" key="3">
    <source>
        <dbReference type="ARBA" id="ARBA00022475"/>
    </source>
</evidence>
<feature type="transmembrane region" description="Helical" evidence="7">
    <location>
        <begin position="87"/>
        <end position="109"/>
    </location>
</feature>
<evidence type="ECO:0000256" key="4">
    <source>
        <dbReference type="ARBA" id="ARBA00022692"/>
    </source>
</evidence>
<sequence length="439" mass="46550">MSADADPPARPGVGEALRFWLLLGCISFGGPAGQVAIMHAELVDKRRWVGEADFLRALNFCMLLPGPEAMQLATWLGWRLHGVRGGVAAGALFVLPAAVLLGFLSWLYLRVGHVPAVSGALFALQAAVLGIIVHALQRIAARVIKGVFAMALALAALLVLALTQTPFPLLLAGAALAGLWAGRFRPTWLPMPAEAADAVDASGNGRPMPRSTSPRLSSLRVAASCLVLWWLPLLAVRVWLGPDSTAHAMGLFFSKAALLTVGGAYAVLPYVAEQAVETHGWLEPAQMMAGLGLAETTPGPLILVLEFVGFVGGWQHPDLATPLASALLGASVTLWATFLPSFLFVLTAAPWIDRIGRWRPAHAMLSGVTAAVVGVIANLALWFGARLLSPLPWPALVFALAIASLTWLGLARWRWPVYLVVPAAALTGAFLQRWLPFSA</sequence>
<dbReference type="NCBIfam" id="TIGR00937">
    <property type="entry name" value="2A51"/>
    <property type="match status" value="1"/>
</dbReference>
<feature type="transmembrane region" description="Helical" evidence="7">
    <location>
        <begin position="252"/>
        <end position="272"/>
    </location>
</feature>
<evidence type="ECO:0000256" key="2">
    <source>
        <dbReference type="ARBA" id="ARBA00005262"/>
    </source>
</evidence>
<name>A0A3M8SYR3_9GAMM</name>
<protein>
    <submittedName>
        <fullName evidence="8">Chromate efflux transporter</fullName>
    </submittedName>
</protein>
<dbReference type="InterPro" id="IPR014047">
    <property type="entry name" value="Chr_Tranpt_l_chain"/>
</dbReference>
<keyword evidence="5 7" id="KW-1133">Transmembrane helix</keyword>
<keyword evidence="4 7" id="KW-0812">Transmembrane</keyword>